<dbReference type="EnsemblPlants" id="PNT61814">
    <property type="protein sequence ID" value="PNT61814"/>
    <property type="gene ID" value="BRADI_5g21145v3"/>
</dbReference>
<dbReference type="Gramene" id="PNT61814">
    <property type="protein sequence ID" value="PNT61814"/>
    <property type="gene ID" value="BRADI_5g21145v3"/>
</dbReference>
<sequence>MIFGSGLGKVVFLSALVLSWEVISLYEGFDYIVVNGLLVLRFSGSGHACCILCFDGKTFFLKRIHGCLPAVKSNISCTM</sequence>
<reference evidence="2" key="2">
    <citation type="submission" date="2017-06" db="EMBL/GenBank/DDBJ databases">
        <title>WGS assembly of Brachypodium distachyon.</title>
        <authorList>
            <consortium name="The International Brachypodium Initiative"/>
            <person name="Lucas S."/>
            <person name="Harmon-Smith M."/>
            <person name="Lail K."/>
            <person name="Tice H."/>
            <person name="Grimwood J."/>
            <person name="Bruce D."/>
            <person name="Barry K."/>
            <person name="Shu S."/>
            <person name="Lindquist E."/>
            <person name="Wang M."/>
            <person name="Pitluck S."/>
            <person name="Vogel J.P."/>
            <person name="Garvin D.F."/>
            <person name="Mockler T.C."/>
            <person name="Schmutz J."/>
            <person name="Rokhsar D."/>
            <person name="Bevan M.W."/>
        </authorList>
    </citation>
    <scope>NUCLEOTIDE SEQUENCE</scope>
    <source>
        <strain evidence="2">Bd21</strain>
    </source>
</reference>
<name>A0A2K2CIF3_BRADI</name>
<keyword evidence="4" id="KW-1185">Reference proteome</keyword>
<reference evidence="2 3" key="1">
    <citation type="journal article" date="2010" name="Nature">
        <title>Genome sequencing and analysis of the model grass Brachypodium distachyon.</title>
        <authorList>
            <consortium name="International Brachypodium Initiative"/>
        </authorList>
    </citation>
    <scope>NUCLEOTIDE SEQUENCE [LARGE SCALE GENOMIC DNA]</scope>
    <source>
        <strain evidence="2 3">Bd21</strain>
    </source>
</reference>
<evidence type="ECO:0000313" key="2">
    <source>
        <dbReference type="EMBL" id="PNT61814.1"/>
    </source>
</evidence>
<feature type="chain" id="PRO_5036043196" description="Secreted protein" evidence="1">
    <location>
        <begin position="20"/>
        <end position="79"/>
    </location>
</feature>
<feature type="signal peptide" evidence="1">
    <location>
        <begin position="1"/>
        <end position="19"/>
    </location>
</feature>
<accession>A0A2K2CIF3</accession>
<dbReference type="Proteomes" id="UP000008810">
    <property type="component" value="Chromosome 5"/>
</dbReference>
<reference evidence="3" key="3">
    <citation type="submission" date="2018-08" db="UniProtKB">
        <authorList>
            <consortium name="EnsemblPlants"/>
        </authorList>
    </citation>
    <scope>IDENTIFICATION</scope>
    <source>
        <strain evidence="3">cv. Bd21</strain>
    </source>
</reference>
<dbReference type="EMBL" id="CM000884">
    <property type="protein sequence ID" value="PNT61814.1"/>
    <property type="molecule type" value="Genomic_DNA"/>
</dbReference>
<dbReference type="InParanoid" id="A0A2K2CIF3"/>
<dbReference type="AlphaFoldDB" id="A0A2K2CIF3"/>
<evidence type="ECO:0008006" key="5">
    <source>
        <dbReference type="Google" id="ProtNLM"/>
    </source>
</evidence>
<evidence type="ECO:0000313" key="4">
    <source>
        <dbReference type="Proteomes" id="UP000008810"/>
    </source>
</evidence>
<gene>
    <name evidence="2" type="ORF">BRADI_5g21145v3</name>
</gene>
<evidence type="ECO:0000313" key="3">
    <source>
        <dbReference type="EnsemblPlants" id="PNT61814"/>
    </source>
</evidence>
<protein>
    <recommendedName>
        <fullName evidence="5">Secreted protein</fullName>
    </recommendedName>
</protein>
<organism evidence="2">
    <name type="scientific">Brachypodium distachyon</name>
    <name type="common">Purple false brome</name>
    <name type="synonym">Trachynia distachya</name>
    <dbReference type="NCBI Taxonomy" id="15368"/>
    <lineage>
        <taxon>Eukaryota</taxon>
        <taxon>Viridiplantae</taxon>
        <taxon>Streptophyta</taxon>
        <taxon>Embryophyta</taxon>
        <taxon>Tracheophyta</taxon>
        <taxon>Spermatophyta</taxon>
        <taxon>Magnoliopsida</taxon>
        <taxon>Liliopsida</taxon>
        <taxon>Poales</taxon>
        <taxon>Poaceae</taxon>
        <taxon>BOP clade</taxon>
        <taxon>Pooideae</taxon>
        <taxon>Stipodae</taxon>
        <taxon>Brachypodieae</taxon>
        <taxon>Brachypodium</taxon>
    </lineage>
</organism>
<proteinExistence type="predicted"/>
<evidence type="ECO:0000256" key="1">
    <source>
        <dbReference type="SAM" id="SignalP"/>
    </source>
</evidence>
<keyword evidence="1" id="KW-0732">Signal</keyword>